<evidence type="ECO:0008006" key="3">
    <source>
        <dbReference type="Google" id="ProtNLM"/>
    </source>
</evidence>
<dbReference type="EMBL" id="KZ293457">
    <property type="protein sequence ID" value="PBK63689.1"/>
    <property type="molecule type" value="Genomic_DNA"/>
</dbReference>
<dbReference type="AlphaFoldDB" id="A0A2H3AYB7"/>
<dbReference type="Proteomes" id="UP000218334">
    <property type="component" value="Unassembled WGS sequence"/>
</dbReference>
<protein>
    <recommendedName>
        <fullName evidence="3">Heterokaryon incompatibility domain-containing protein</fullName>
    </recommendedName>
</protein>
<keyword evidence="2" id="KW-1185">Reference proteome</keyword>
<evidence type="ECO:0000313" key="2">
    <source>
        <dbReference type="Proteomes" id="UP000218334"/>
    </source>
</evidence>
<reference evidence="2" key="1">
    <citation type="journal article" date="2017" name="Nat. Ecol. Evol.">
        <title>Genome expansion and lineage-specific genetic innovations in the forest pathogenic fungi Armillaria.</title>
        <authorList>
            <person name="Sipos G."/>
            <person name="Prasanna A.N."/>
            <person name="Walter M.C."/>
            <person name="O'Connor E."/>
            <person name="Balint B."/>
            <person name="Krizsan K."/>
            <person name="Kiss B."/>
            <person name="Hess J."/>
            <person name="Varga T."/>
            <person name="Slot J."/>
            <person name="Riley R."/>
            <person name="Boka B."/>
            <person name="Rigling D."/>
            <person name="Barry K."/>
            <person name="Lee J."/>
            <person name="Mihaltcheva S."/>
            <person name="LaButti K."/>
            <person name="Lipzen A."/>
            <person name="Waldron R."/>
            <person name="Moloney N.M."/>
            <person name="Sperisen C."/>
            <person name="Kredics L."/>
            <person name="Vagvoelgyi C."/>
            <person name="Patrignani A."/>
            <person name="Fitzpatrick D."/>
            <person name="Nagy I."/>
            <person name="Doyle S."/>
            <person name="Anderson J.B."/>
            <person name="Grigoriev I.V."/>
            <person name="Gueldener U."/>
            <person name="Muensterkoetter M."/>
            <person name="Nagy L.G."/>
        </authorList>
    </citation>
    <scope>NUCLEOTIDE SEQUENCE [LARGE SCALE GENOMIC DNA]</scope>
    <source>
        <strain evidence="2">28-4</strain>
    </source>
</reference>
<sequence length="347" mass="40159">MTGSLRQNVPPRRVWDLRANRVVPYWVSHRRGWGITHAWVDEKDRVDVITPINGYEWPVPMPKDANLDLIRIEMLNLGAEYAWLDVLCLRQENGKSEHLRPEEWKLDVPTIGSVYAETFRVCWFRRAWALQEINLRMEIGGDTGKDIMDKEVQGRFDEQLMLLREIRQWDMTLEILSEMQNRVSTKPLDKVAGLAYVLRVDPIPIYDPRQLEANAWEVLVDVMLPGKRAELYFYYPQCGNGKKGWRPSWGQVMTQREVSRTEDPDADWCYGYRIESGDVRGLAEAPKGGKPRLGELVFKDAAGSLHTFKIVAHHTHPIPDGSYTLLGSPRVQAFRTFDGDLRDTRRV</sequence>
<accession>A0A2H3AYB7</accession>
<name>A0A2H3AYB7_9AGAR</name>
<proteinExistence type="predicted"/>
<evidence type="ECO:0000313" key="1">
    <source>
        <dbReference type="EMBL" id="PBK63689.1"/>
    </source>
</evidence>
<gene>
    <name evidence="1" type="ORF">ARMSODRAFT_979815</name>
</gene>
<organism evidence="1 2">
    <name type="scientific">Armillaria solidipes</name>
    <dbReference type="NCBI Taxonomy" id="1076256"/>
    <lineage>
        <taxon>Eukaryota</taxon>
        <taxon>Fungi</taxon>
        <taxon>Dikarya</taxon>
        <taxon>Basidiomycota</taxon>
        <taxon>Agaricomycotina</taxon>
        <taxon>Agaricomycetes</taxon>
        <taxon>Agaricomycetidae</taxon>
        <taxon>Agaricales</taxon>
        <taxon>Marasmiineae</taxon>
        <taxon>Physalacriaceae</taxon>
        <taxon>Armillaria</taxon>
    </lineage>
</organism>